<evidence type="ECO:0000313" key="5">
    <source>
        <dbReference type="EMBL" id="PAU78821.1"/>
    </source>
</evidence>
<dbReference type="SMART" id="SM00345">
    <property type="entry name" value="HTH_GNTR"/>
    <property type="match status" value="2"/>
</dbReference>
<dbReference type="Pfam" id="PF07729">
    <property type="entry name" value="FCD"/>
    <property type="match status" value="1"/>
</dbReference>
<sequence>MAKSRRNSRQNHIALAQQVIGLVLERGMRPGDHLPEQAFSQACSVSRTPIRAAFKLLEEKEILSWREEEGFFLEIGRADELTEAVHRLEDMEDSLAQRILSDRADRRIGDIQSVSALVRRYNVTRSSVLNALKILSRDGVVTQLPGRSWAFQPMFDTPKAVDESLAFRLATEPQAILAPGFIMDIKKAGLLKLRMQELLETQEGLITSTGFLRLDTEFHSFIAECSGNRFARGALMAHHRLRRATQKDISIPDFRLRQSLDEHLEILDSLERHQFELAADQMVLHLRRSRIRRPQAANRGIPPLMRGAHQ</sequence>
<dbReference type="EMBL" id="NSKB01000001">
    <property type="protein sequence ID" value="PAU78821.1"/>
    <property type="molecule type" value="Genomic_DNA"/>
</dbReference>
<dbReference type="Proteomes" id="UP000217771">
    <property type="component" value="Unassembled WGS sequence"/>
</dbReference>
<dbReference type="InterPro" id="IPR000524">
    <property type="entry name" value="Tscrpt_reg_HTH_GntR"/>
</dbReference>
<reference evidence="5 6" key="1">
    <citation type="submission" date="2017-08" db="EMBL/GenBank/DDBJ databases">
        <title>Halomonas alkalisoli sp. nov., isolated from saline alkaline soil.</title>
        <authorList>
            <person name="Wang D."/>
            <person name="Zhang G."/>
        </authorList>
    </citation>
    <scope>NUCLEOTIDE SEQUENCE [LARGE SCALE GENOMIC DNA]</scope>
    <source>
        <strain evidence="5 6">WRN001</strain>
    </source>
</reference>
<dbReference type="SUPFAM" id="SSF46785">
    <property type="entry name" value="Winged helix' DNA-binding domain"/>
    <property type="match status" value="2"/>
</dbReference>
<accession>A0A2A2EZL4</accession>
<keyword evidence="3" id="KW-0804">Transcription</keyword>
<dbReference type="AlphaFoldDB" id="A0A2A2EZL4"/>
<proteinExistence type="predicted"/>
<dbReference type="SUPFAM" id="SSF48008">
    <property type="entry name" value="GntR ligand-binding domain-like"/>
    <property type="match status" value="1"/>
</dbReference>
<organism evidence="5 6">
    <name type="scientific">Halomonas salipaludis</name>
    <dbReference type="NCBI Taxonomy" id="2032625"/>
    <lineage>
        <taxon>Bacteria</taxon>
        <taxon>Pseudomonadati</taxon>
        <taxon>Pseudomonadota</taxon>
        <taxon>Gammaproteobacteria</taxon>
        <taxon>Oceanospirillales</taxon>
        <taxon>Halomonadaceae</taxon>
        <taxon>Halomonas</taxon>
    </lineage>
</organism>
<protein>
    <submittedName>
        <fullName evidence="5">GntR family transcriptional regulator</fullName>
    </submittedName>
</protein>
<dbReference type="PANTHER" id="PTHR43537">
    <property type="entry name" value="TRANSCRIPTIONAL REGULATOR, GNTR FAMILY"/>
    <property type="match status" value="1"/>
</dbReference>
<dbReference type="InterPro" id="IPR011711">
    <property type="entry name" value="GntR_C"/>
</dbReference>
<dbReference type="Gene3D" id="1.10.10.10">
    <property type="entry name" value="Winged helix-like DNA-binding domain superfamily/Winged helix DNA-binding domain"/>
    <property type="match status" value="2"/>
</dbReference>
<dbReference type="OrthoDB" id="9799812at2"/>
<dbReference type="GO" id="GO:0003700">
    <property type="term" value="F:DNA-binding transcription factor activity"/>
    <property type="evidence" value="ECO:0007669"/>
    <property type="project" value="InterPro"/>
</dbReference>
<keyword evidence="6" id="KW-1185">Reference proteome</keyword>
<dbReference type="PROSITE" id="PS50949">
    <property type="entry name" value="HTH_GNTR"/>
    <property type="match status" value="1"/>
</dbReference>
<dbReference type="RefSeq" id="WP_095618838.1">
    <property type="nucleotide sequence ID" value="NZ_NSKB01000001.1"/>
</dbReference>
<evidence type="ECO:0000256" key="3">
    <source>
        <dbReference type="ARBA" id="ARBA00023163"/>
    </source>
</evidence>
<keyword evidence="2" id="KW-0238">DNA-binding</keyword>
<name>A0A2A2EZL4_9GAMM</name>
<dbReference type="PANTHER" id="PTHR43537:SF24">
    <property type="entry name" value="GLUCONATE OPERON TRANSCRIPTIONAL REPRESSOR"/>
    <property type="match status" value="1"/>
</dbReference>
<dbReference type="InterPro" id="IPR036390">
    <property type="entry name" value="WH_DNA-bd_sf"/>
</dbReference>
<dbReference type="Pfam" id="PF00392">
    <property type="entry name" value="GntR"/>
    <property type="match status" value="1"/>
</dbReference>
<evidence type="ECO:0000259" key="4">
    <source>
        <dbReference type="PROSITE" id="PS50949"/>
    </source>
</evidence>
<comment type="caution">
    <text evidence="5">The sequence shown here is derived from an EMBL/GenBank/DDBJ whole genome shotgun (WGS) entry which is preliminary data.</text>
</comment>
<keyword evidence="1" id="KW-0805">Transcription regulation</keyword>
<dbReference type="SMART" id="SM00895">
    <property type="entry name" value="FCD"/>
    <property type="match status" value="1"/>
</dbReference>
<evidence type="ECO:0000256" key="1">
    <source>
        <dbReference type="ARBA" id="ARBA00023015"/>
    </source>
</evidence>
<feature type="domain" description="HTH gntR-type" evidence="4">
    <location>
        <begin position="9"/>
        <end position="76"/>
    </location>
</feature>
<dbReference type="InterPro" id="IPR036388">
    <property type="entry name" value="WH-like_DNA-bd_sf"/>
</dbReference>
<dbReference type="GO" id="GO:0003677">
    <property type="term" value="F:DNA binding"/>
    <property type="evidence" value="ECO:0007669"/>
    <property type="project" value="UniProtKB-KW"/>
</dbReference>
<evidence type="ECO:0000256" key="2">
    <source>
        <dbReference type="ARBA" id="ARBA00023125"/>
    </source>
</evidence>
<gene>
    <name evidence="5" type="ORF">CK498_00085</name>
</gene>
<dbReference type="InterPro" id="IPR008920">
    <property type="entry name" value="TF_FadR/GntR_C"/>
</dbReference>
<dbReference type="Gene3D" id="1.20.120.530">
    <property type="entry name" value="GntR ligand-binding domain-like"/>
    <property type="match status" value="1"/>
</dbReference>
<evidence type="ECO:0000313" key="6">
    <source>
        <dbReference type="Proteomes" id="UP000217771"/>
    </source>
</evidence>